<gene>
    <name evidence="2" type="ORF">WN48_09975</name>
</gene>
<proteinExistence type="predicted"/>
<evidence type="ECO:0000313" key="2">
    <source>
        <dbReference type="EMBL" id="OAD53420.1"/>
    </source>
</evidence>
<accession>A0A310SIM8</accession>
<reference evidence="2 3" key="1">
    <citation type="submission" date="2015-07" db="EMBL/GenBank/DDBJ databases">
        <title>The genome of Eufriesea mexicana.</title>
        <authorList>
            <person name="Pan H."/>
            <person name="Kapheim K."/>
        </authorList>
    </citation>
    <scope>NUCLEOTIDE SEQUENCE [LARGE SCALE GENOMIC DNA]</scope>
    <source>
        <strain evidence="2">0111107269</strain>
        <tissue evidence="2">Whole body</tissue>
    </source>
</reference>
<keyword evidence="3" id="KW-1185">Reference proteome</keyword>
<name>A0A310SIM8_9HYME</name>
<dbReference type="EMBL" id="KQ767283">
    <property type="protein sequence ID" value="OAD53420.1"/>
    <property type="molecule type" value="Genomic_DNA"/>
</dbReference>
<organism evidence="2 3">
    <name type="scientific">Eufriesea mexicana</name>
    <dbReference type="NCBI Taxonomy" id="516756"/>
    <lineage>
        <taxon>Eukaryota</taxon>
        <taxon>Metazoa</taxon>
        <taxon>Ecdysozoa</taxon>
        <taxon>Arthropoda</taxon>
        <taxon>Hexapoda</taxon>
        <taxon>Insecta</taxon>
        <taxon>Pterygota</taxon>
        <taxon>Neoptera</taxon>
        <taxon>Endopterygota</taxon>
        <taxon>Hymenoptera</taxon>
        <taxon>Apocrita</taxon>
        <taxon>Aculeata</taxon>
        <taxon>Apoidea</taxon>
        <taxon>Anthophila</taxon>
        <taxon>Apidae</taxon>
        <taxon>Eufriesea</taxon>
    </lineage>
</organism>
<evidence type="ECO:0000256" key="1">
    <source>
        <dbReference type="SAM" id="MobiDB-lite"/>
    </source>
</evidence>
<dbReference type="AlphaFoldDB" id="A0A310SIM8"/>
<feature type="region of interest" description="Disordered" evidence="1">
    <location>
        <begin position="63"/>
        <end position="87"/>
    </location>
</feature>
<protein>
    <submittedName>
        <fullName evidence="2">Uncharacterized protein</fullName>
    </submittedName>
</protein>
<evidence type="ECO:0000313" key="3">
    <source>
        <dbReference type="Proteomes" id="UP000250275"/>
    </source>
</evidence>
<sequence length="196" mass="21370">MSRIPISLEFTDPNKTKTLAPHAKGIQPRKACKPREVFEPRLAAARSIVNSSSPRPEIKCQSNLTPGLGRSGIRSRQDQPSKWHTSSTQHFQTTPQAHTSSSEYPICQPVLVGEHRTNNRITGSATRSRSLNEAGTRAQLPGCRATGTVLVPVGQAYGTVSTRTRCMPDRLCVSFGVDGQVVCGHGWLRRDTVDLA</sequence>
<dbReference type="Proteomes" id="UP000250275">
    <property type="component" value="Unassembled WGS sequence"/>
</dbReference>